<dbReference type="RefSeq" id="WP_397612123.1">
    <property type="nucleotide sequence ID" value="NZ_JBIRRB010000001.1"/>
</dbReference>
<reference evidence="3 4" key="1">
    <citation type="submission" date="2024-10" db="EMBL/GenBank/DDBJ databases">
        <title>The Natural Products Discovery Center: Release of the First 8490 Sequenced Strains for Exploring Actinobacteria Biosynthetic Diversity.</title>
        <authorList>
            <person name="Kalkreuter E."/>
            <person name="Kautsar S.A."/>
            <person name="Yang D."/>
            <person name="Bader C.D."/>
            <person name="Teijaro C.N."/>
            <person name="Fluegel L."/>
            <person name="Davis C.M."/>
            <person name="Simpson J.R."/>
            <person name="Lauterbach L."/>
            <person name="Steele A.D."/>
            <person name="Gui C."/>
            <person name="Meng S."/>
            <person name="Li G."/>
            <person name="Viehrig K."/>
            <person name="Ye F."/>
            <person name="Su P."/>
            <person name="Kiefer A.F."/>
            <person name="Nichols A."/>
            <person name="Cepeda A.J."/>
            <person name="Yan W."/>
            <person name="Fan B."/>
            <person name="Jiang Y."/>
            <person name="Adhikari A."/>
            <person name="Zheng C.-J."/>
            <person name="Schuster L."/>
            <person name="Cowan T.M."/>
            <person name="Smanski M.J."/>
            <person name="Chevrette M.G."/>
            <person name="De Carvalho L.P.S."/>
            <person name="Shen B."/>
        </authorList>
    </citation>
    <scope>NUCLEOTIDE SEQUENCE [LARGE SCALE GENOMIC DNA]</scope>
    <source>
        <strain evidence="3 4">NPDC020979</strain>
    </source>
</reference>
<name>A0ABW7SWN3_9ACTN</name>
<dbReference type="GO" id="GO:0016787">
    <property type="term" value="F:hydrolase activity"/>
    <property type="evidence" value="ECO:0007669"/>
    <property type="project" value="UniProtKB-KW"/>
</dbReference>
<organism evidence="3 4">
    <name type="scientific">Streptomyces abikoensis</name>
    <dbReference type="NCBI Taxonomy" id="97398"/>
    <lineage>
        <taxon>Bacteria</taxon>
        <taxon>Bacillati</taxon>
        <taxon>Actinomycetota</taxon>
        <taxon>Actinomycetes</taxon>
        <taxon>Kitasatosporales</taxon>
        <taxon>Streptomycetaceae</taxon>
        <taxon>Streptomyces</taxon>
    </lineage>
</organism>
<keyword evidence="4" id="KW-1185">Reference proteome</keyword>
<feature type="region of interest" description="Disordered" evidence="1">
    <location>
        <begin position="1"/>
        <end position="25"/>
    </location>
</feature>
<keyword evidence="3" id="KW-0378">Hydrolase</keyword>
<dbReference type="Gene3D" id="3.40.50.1110">
    <property type="entry name" value="SGNH hydrolase"/>
    <property type="match status" value="1"/>
</dbReference>
<dbReference type="InterPro" id="IPR013830">
    <property type="entry name" value="SGNH_hydro"/>
</dbReference>
<dbReference type="InterPro" id="IPR053140">
    <property type="entry name" value="GDSL_Rv0518-like"/>
</dbReference>
<dbReference type="PANTHER" id="PTHR43784">
    <property type="entry name" value="GDSL-LIKE LIPASE/ACYLHYDROLASE, PUTATIVE (AFU_ORTHOLOGUE AFUA_2G00820)-RELATED"/>
    <property type="match status" value="1"/>
</dbReference>
<feature type="domain" description="SGNH hydrolase-type esterase" evidence="2">
    <location>
        <begin position="255"/>
        <end position="449"/>
    </location>
</feature>
<dbReference type="EMBL" id="JBIRRB010000001">
    <property type="protein sequence ID" value="MFI0909633.1"/>
    <property type="molecule type" value="Genomic_DNA"/>
</dbReference>
<dbReference type="Pfam" id="PF13472">
    <property type="entry name" value="Lipase_GDSL_2"/>
    <property type="match status" value="1"/>
</dbReference>
<dbReference type="PANTHER" id="PTHR43784:SF2">
    <property type="entry name" value="GDSL-LIKE LIPASE_ACYLHYDROLASE, PUTATIVE (AFU_ORTHOLOGUE AFUA_2G00820)-RELATED"/>
    <property type="match status" value="1"/>
</dbReference>
<dbReference type="SUPFAM" id="SSF52266">
    <property type="entry name" value="SGNH hydrolase"/>
    <property type="match status" value="1"/>
</dbReference>
<protein>
    <submittedName>
        <fullName evidence="3">SGNH/GDSL hydrolase family protein</fullName>
    </submittedName>
</protein>
<evidence type="ECO:0000259" key="2">
    <source>
        <dbReference type="Pfam" id="PF13472"/>
    </source>
</evidence>
<accession>A0ABW7SWN3</accession>
<gene>
    <name evidence="3" type="ORF">ACH4TF_04150</name>
</gene>
<feature type="compositionally biased region" description="Low complexity" evidence="1">
    <location>
        <begin position="1"/>
        <end position="15"/>
    </location>
</feature>
<evidence type="ECO:0000313" key="4">
    <source>
        <dbReference type="Proteomes" id="UP001611162"/>
    </source>
</evidence>
<evidence type="ECO:0000313" key="3">
    <source>
        <dbReference type="EMBL" id="MFI0909633.1"/>
    </source>
</evidence>
<dbReference type="Proteomes" id="UP001611162">
    <property type="component" value="Unassembled WGS sequence"/>
</dbReference>
<sequence length="459" mass="47583">MAVRTAGLDRAARAGTTGGADTGARWRAGWSAPVQRPSSGFEENWAETGFDRQSVRQVVRVTDGGSGARIRLSNRYGAAPLTVDAASLALAGAGAEARPGTLRSLTFDGASSVVVPAGGEVVSDAAELPVEPLSSVTVTLHFAGPTGPATFHAQAYATSFRAPGDRTADAGAEGFTERTHSWYYLSDVEVTGVEVTGVEVTGEAMTGIEVTGSADVASGTVVTFGDSLTDGFGSTVGEIEVTGSADVASGTVVTFGDSLTDGFGSTVGADRRYPDALAERLRAAGRSRAVLNAGIGGNLLLNDSPWFGERAPARFDRDVLDKPGVRSVIVLVGLNDIGFSEVDLPTYRPNPLVSVAELTAGYAELVERAHRRGVRVIGGTLLPFKGAEYHTPRAEAKRVALNEWIRTSGVFDAVADFAAALAAPDDAETLDPAYDSGDHKHPNDAGYRVMAGAVPLESL</sequence>
<dbReference type="CDD" id="cd01830">
    <property type="entry name" value="XynE_like"/>
    <property type="match status" value="1"/>
</dbReference>
<proteinExistence type="predicted"/>
<dbReference type="InterPro" id="IPR036514">
    <property type="entry name" value="SGNH_hydro_sf"/>
</dbReference>
<comment type="caution">
    <text evidence="3">The sequence shown here is derived from an EMBL/GenBank/DDBJ whole genome shotgun (WGS) entry which is preliminary data.</text>
</comment>
<evidence type="ECO:0000256" key="1">
    <source>
        <dbReference type="SAM" id="MobiDB-lite"/>
    </source>
</evidence>